<dbReference type="PANTHER" id="PTHR43575">
    <property type="entry name" value="PROTEIN ABCI7, CHLOROPLASTIC"/>
    <property type="match status" value="1"/>
</dbReference>
<dbReference type="RefSeq" id="WP_050285573.1">
    <property type="nucleotide sequence ID" value="NZ_CAUPYG010000110.1"/>
</dbReference>
<dbReference type="AlphaFoldDB" id="A0AA90XUU0"/>
<feature type="compositionally biased region" description="Polar residues" evidence="1">
    <location>
        <begin position="1"/>
        <end position="24"/>
    </location>
</feature>
<reference evidence="3" key="1">
    <citation type="submission" date="2020-03" db="EMBL/GenBank/DDBJ databases">
        <authorList>
            <person name="Kislichkina A."/>
            <person name="Dentovskaya S."/>
            <person name="Shaikhutdinov R."/>
            <person name="Ivanov S."/>
            <person name="Sizova A."/>
            <person name="Solomentsev V."/>
            <person name="Bogun A."/>
        </authorList>
    </citation>
    <scope>NUCLEOTIDE SEQUENCE</scope>
    <source>
        <strain evidence="3">SCPM-O-B-8025</strain>
    </source>
</reference>
<proteinExistence type="predicted"/>
<dbReference type="GO" id="GO:0016226">
    <property type="term" value="P:iron-sulfur cluster assembly"/>
    <property type="evidence" value="ECO:0007669"/>
    <property type="project" value="InterPro"/>
</dbReference>
<gene>
    <name evidence="3" type="primary">sufD</name>
    <name evidence="3" type="ORF">HB980_04195</name>
</gene>
<organism evidence="3 4">
    <name type="scientific">Yersinia massiliensis</name>
    <dbReference type="NCBI Taxonomy" id="419257"/>
    <lineage>
        <taxon>Bacteria</taxon>
        <taxon>Pseudomonadati</taxon>
        <taxon>Pseudomonadota</taxon>
        <taxon>Gammaproteobacteria</taxon>
        <taxon>Enterobacterales</taxon>
        <taxon>Yersiniaceae</taxon>
        <taxon>Yersinia</taxon>
    </lineage>
</organism>
<feature type="domain" description="SUF system FeS cluster assembly SufBD core" evidence="2">
    <location>
        <begin position="203"/>
        <end position="431"/>
    </location>
</feature>
<dbReference type="Proteomes" id="UP000698240">
    <property type="component" value="Unassembled WGS sequence"/>
</dbReference>
<accession>A0AA90XUU0</accession>
<dbReference type="InterPro" id="IPR000825">
    <property type="entry name" value="SUF_FeS_clus_asmbl_SufBD_core"/>
</dbReference>
<evidence type="ECO:0000259" key="2">
    <source>
        <dbReference type="Pfam" id="PF01458"/>
    </source>
</evidence>
<dbReference type="NCBIfam" id="NF008194">
    <property type="entry name" value="PRK10948.1"/>
    <property type="match status" value="1"/>
</dbReference>
<protein>
    <submittedName>
        <fullName evidence="3">Fe-S cluster assembly protein SufD</fullName>
    </submittedName>
</protein>
<evidence type="ECO:0000313" key="3">
    <source>
        <dbReference type="EMBL" id="NIL25752.1"/>
    </source>
</evidence>
<feature type="region of interest" description="Disordered" evidence="1">
    <location>
        <begin position="1"/>
        <end position="30"/>
    </location>
</feature>
<dbReference type="NCBIfam" id="TIGR01981">
    <property type="entry name" value="sufD"/>
    <property type="match status" value="1"/>
</dbReference>
<name>A0AA90XUU0_9GAMM</name>
<dbReference type="PANTHER" id="PTHR43575:SF1">
    <property type="entry name" value="PROTEIN ABCI7, CHLOROPLASTIC"/>
    <property type="match status" value="1"/>
</dbReference>
<dbReference type="InterPro" id="IPR011542">
    <property type="entry name" value="SUF_FeS_clus_asmbl_SufD"/>
</dbReference>
<dbReference type="EMBL" id="JAASAN010000002">
    <property type="protein sequence ID" value="NIL25752.1"/>
    <property type="molecule type" value="Genomic_DNA"/>
</dbReference>
<dbReference type="InterPro" id="IPR055346">
    <property type="entry name" value="Fe-S_cluster_assembly_SufBD"/>
</dbReference>
<sequence length="461" mass="51295">MAGLPTNSNALDPQSSPKQRSGSGQPIIPEQPFIPEQQRILEQQRIDALKQFGVLFKQRQSGQGAEASAHWQQVLALGFPSVKHEDWKYTPLATLLAHRFSFADAPNVTAAQRDALSLVQDAHRLVFIDGRYTPALSDGDCSPYQLTHVTEDAQFPDAIRSEVFLHLTESLAQESLHIRLPAGKQSDKPLYLLHISSGKDGDEVNTSHYRHHLSIETNAQADVIEHFVSLNEQPHFTGARLTISVGDNAQLSHYKLAFETPQSYHFAHNDLVLSRDARVRSDSFLLGAGLTRHNTSAQLNGEGATLSINSLLLPIGREICDTRTYLEHNKGYCESRQLHKTIVRERGKAIFNGMIKVAQHALKTDGQMTNNNLLLSQLAEVDTKPQLEIYADDVKCSHGATVGRIDAEQLFYLQSRGIHQDDAQQMIIFAFAAELTEAIHNETIRKVVLARIAERLAGESR</sequence>
<comment type="caution">
    <text evidence="3">The sequence shown here is derived from an EMBL/GenBank/DDBJ whole genome shotgun (WGS) entry which is preliminary data.</text>
</comment>
<evidence type="ECO:0000256" key="1">
    <source>
        <dbReference type="SAM" id="MobiDB-lite"/>
    </source>
</evidence>
<dbReference type="SUPFAM" id="SSF101960">
    <property type="entry name" value="Stabilizer of iron transporter SufD"/>
    <property type="match status" value="1"/>
</dbReference>
<dbReference type="InterPro" id="IPR037284">
    <property type="entry name" value="SUF_FeS_clus_asmbl_SufBD_sf"/>
</dbReference>
<dbReference type="Pfam" id="PF01458">
    <property type="entry name" value="SUFBD_core"/>
    <property type="match status" value="1"/>
</dbReference>
<evidence type="ECO:0000313" key="4">
    <source>
        <dbReference type="Proteomes" id="UP000698240"/>
    </source>
</evidence>